<keyword evidence="6" id="KW-0862">Zinc</keyword>
<dbReference type="GO" id="GO:0070761">
    <property type="term" value="C:pre-snoRNP complex"/>
    <property type="evidence" value="ECO:0007669"/>
    <property type="project" value="TreeGrafter"/>
</dbReference>
<dbReference type="FunFam" id="3.30.60.190:FF:000001">
    <property type="entry name" value="box C/D snoRNA protein 1"/>
    <property type="match status" value="1"/>
</dbReference>
<evidence type="ECO:0000256" key="3">
    <source>
        <dbReference type="ARBA" id="ARBA00022553"/>
    </source>
</evidence>
<evidence type="ECO:0000256" key="14">
    <source>
        <dbReference type="SAM" id="MobiDB-lite"/>
    </source>
</evidence>
<keyword evidence="2" id="KW-0690">Ribosome biogenesis</keyword>
<feature type="region of interest" description="Disordered" evidence="14">
    <location>
        <begin position="292"/>
        <end position="313"/>
    </location>
</feature>
<dbReference type="InterPro" id="IPR057721">
    <property type="entry name" value="BCD1_alpha/beta"/>
</dbReference>
<evidence type="ECO:0000256" key="12">
    <source>
        <dbReference type="ARBA" id="ARBA00077531"/>
    </source>
</evidence>
<evidence type="ECO:0000256" key="9">
    <source>
        <dbReference type="ARBA" id="ARBA00049654"/>
    </source>
</evidence>
<feature type="compositionally biased region" description="Low complexity" evidence="14">
    <location>
        <begin position="547"/>
        <end position="562"/>
    </location>
</feature>
<evidence type="ECO:0000313" key="17">
    <source>
        <dbReference type="Proteomes" id="UP000284375"/>
    </source>
</evidence>
<dbReference type="PANTHER" id="PTHR13483:SF11">
    <property type="entry name" value="ZINC FINGER HIT DOMAIN-CONTAINING PROTEIN 3"/>
    <property type="match status" value="1"/>
</dbReference>
<feature type="compositionally biased region" description="Acidic residues" evidence="14">
    <location>
        <begin position="517"/>
        <end position="528"/>
    </location>
</feature>
<dbReference type="InterPro" id="IPR007529">
    <property type="entry name" value="Znf_HIT"/>
</dbReference>
<proteinExistence type="inferred from homology"/>
<dbReference type="SUPFAM" id="SSF144232">
    <property type="entry name" value="HIT/MYND zinc finger-like"/>
    <property type="match status" value="1"/>
</dbReference>
<dbReference type="PANTHER" id="PTHR13483">
    <property type="entry name" value="BOX C_D SNORNA PROTEIN 1-RELATED"/>
    <property type="match status" value="1"/>
</dbReference>
<evidence type="ECO:0000256" key="6">
    <source>
        <dbReference type="ARBA" id="ARBA00022833"/>
    </source>
</evidence>
<feature type="compositionally biased region" description="Acidic residues" evidence="14">
    <location>
        <begin position="563"/>
        <end position="579"/>
    </location>
</feature>
<keyword evidence="4" id="KW-0479">Metal-binding</keyword>
<dbReference type="Gene3D" id="3.30.60.190">
    <property type="match status" value="1"/>
</dbReference>
<comment type="caution">
    <text evidence="16">The sequence shown here is derived from an EMBL/GenBank/DDBJ whole genome shotgun (WGS) entry which is preliminary data.</text>
</comment>
<dbReference type="CDD" id="cd23023">
    <property type="entry name" value="zf-HIT_BCD1"/>
    <property type="match status" value="1"/>
</dbReference>
<sequence length="678" mass="73598">MADPLLNTLCTICHINAPKYVCPGCSAQTCSLPCTKRHKSWANCSGRRDPAAFMPASRLKTPAGIDHDYNFLSAIERERARNQRDLVEDRKLFTERDVRAMEDDSRFRKHWLGDSVRFDPVRGGPRTFGEDGGDEDDVDNEDNGNHTGGGGGGGGDGPEGGSNVPARASYLTRQVRQRLDSACIQVVQMPVGMSRQRENTTSWNRKSRSINWCVEWMVYDGGCEAALTRIRHKALESVPLYKALGNSMAWYRKGQQHKGEPDDENEDKDDEEEPAYARKRRRVLIREVREDEGRRTAMQDGASATWATETPYPSQNPYTGTWGLDRGPSATSWLPDGEVEARRGYRFYLLKPLTPAGKPRELIPVAAAETLSSALQGRTVLEYPTFYVLPPPDSPSSSTPTPVLPEGYILGPTERRERPRRNNNNNNNKSAKRKATDSNNNKKNDKSQPPAKRQAMTAGGDDGGDGIPIRGPNNNQRGARGGARGGRGGGRLQQQQQQQQQARGGGGGGGAKRPAQDAEEGEINSDGDEVPRQSAAAAAGRRRPDRAAAAADPADTSSSDPDTSSDEEEGGEEEEEEGEQGLTLKLSARGGHDAMHVDDDDDDDDGDHDGPPQETRPTAAAAGKRKSSGLGLVEYGSDSDGSDEDGDEDDEDVDLAGLKPENPELVASAIKEIVGLLT</sequence>
<keyword evidence="7" id="KW-0832">Ubl conjugation</keyword>
<feature type="compositionally biased region" description="Basic and acidic residues" evidence="14">
    <location>
        <begin position="434"/>
        <end position="446"/>
    </location>
</feature>
<keyword evidence="3" id="KW-0597">Phosphoprotein</keyword>
<dbReference type="Proteomes" id="UP000284375">
    <property type="component" value="Unassembled WGS sequence"/>
</dbReference>
<keyword evidence="5 13" id="KW-0863">Zinc-finger</keyword>
<evidence type="ECO:0000256" key="13">
    <source>
        <dbReference type="PROSITE-ProRule" id="PRU00453"/>
    </source>
</evidence>
<evidence type="ECO:0000256" key="4">
    <source>
        <dbReference type="ARBA" id="ARBA00022723"/>
    </source>
</evidence>
<feature type="compositionally biased region" description="Low complexity" evidence="14">
    <location>
        <begin position="492"/>
        <end position="502"/>
    </location>
</feature>
<dbReference type="AlphaFoldDB" id="A0A423W136"/>
<evidence type="ECO:0000259" key="15">
    <source>
        <dbReference type="PROSITE" id="PS51083"/>
    </source>
</evidence>
<feature type="region of interest" description="Disordered" evidence="14">
    <location>
        <begin position="253"/>
        <end position="277"/>
    </location>
</feature>
<evidence type="ECO:0000256" key="10">
    <source>
        <dbReference type="ARBA" id="ARBA00061949"/>
    </source>
</evidence>
<feature type="compositionally biased region" description="Gly residues" evidence="14">
    <location>
        <begin position="146"/>
        <end position="160"/>
    </location>
</feature>
<feature type="compositionally biased region" description="Acidic residues" evidence="14">
    <location>
        <begin position="261"/>
        <end position="274"/>
    </location>
</feature>
<protein>
    <recommendedName>
        <fullName evidence="11">Box C/D snoRNA protein 1</fullName>
    </recommendedName>
    <alternativeName>
        <fullName evidence="12">Zinc finger HIT domain-containing protein 6</fullName>
    </alternativeName>
</protein>
<feature type="region of interest" description="Disordered" evidence="14">
    <location>
        <begin position="392"/>
        <end position="660"/>
    </location>
</feature>
<feature type="compositionally biased region" description="Acidic residues" evidence="14">
    <location>
        <begin position="640"/>
        <end position="654"/>
    </location>
</feature>
<feature type="region of interest" description="Disordered" evidence="14">
    <location>
        <begin position="119"/>
        <end position="165"/>
    </location>
</feature>
<feature type="compositionally biased region" description="Gly residues" evidence="14">
    <location>
        <begin position="479"/>
        <end position="491"/>
    </location>
</feature>
<comment type="similarity">
    <text evidence="9">Belongs to the BCD1 family.</text>
</comment>
<dbReference type="GO" id="GO:0008270">
    <property type="term" value="F:zinc ion binding"/>
    <property type="evidence" value="ECO:0007669"/>
    <property type="project" value="UniProtKB-UniRule"/>
</dbReference>
<dbReference type="Pfam" id="PF25790">
    <property type="entry name" value="BCD1"/>
    <property type="match status" value="1"/>
</dbReference>
<dbReference type="OrthoDB" id="272357at2759"/>
<gene>
    <name evidence="16" type="ORF">VSDG_04149</name>
</gene>
<dbReference type="InterPro" id="IPR051639">
    <property type="entry name" value="BCD1"/>
</dbReference>
<name>A0A423W136_CYTCH</name>
<keyword evidence="17" id="KW-1185">Reference proteome</keyword>
<feature type="compositionally biased region" description="Low complexity" evidence="14">
    <location>
        <begin position="395"/>
        <end position="405"/>
    </location>
</feature>
<evidence type="ECO:0000256" key="7">
    <source>
        <dbReference type="ARBA" id="ARBA00022843"/>
    </source>
</evidence>
<organism evidence="16 17">
    <name type="scientific">Cytospora chrysosperma</name>
    <name type="common">Cytospora canker fungus</name>
    <name type="synonym">Sphaeria chrysosperma</name>
    <dbReference type="NCBI Taxonomy" id="252740"/>
    <lineage>
        <taxon>Eukaryota</taxon>
        <taxon>Fungi</taxon>
        <taxon>Dikarya</taxon>
        <taxon>Ascomycota</taxon>
        <taxon>Pezizomycotina</taxon>
        <taxon>Sordariomycetes</taxon>
        <taxon>Sordariomycetidae</taxon>
        <taxon>Diaporthales</taxon>
        <taxon>Cytosporaceae</taxon>
        <taxon>Cytospora</taxon>
    </lineage>
</organism>
<dbReference type="Pfam" id="PF04438">
    <property type="entry name" value="zf-HIT"/>
    <property type="match status" value="1"/>
</dbReference>
<accession>A0A423W136</accession>
<dbReference type="GO" id="GO:0000463">
    <property type="term" value="P:maturation of LSU-rRNA from tricistronic rRNA transcript (SSU-rRNA, 5.8S rRNA, LSU-rRNA)"/>
    <property type="evidence" value="ECO:0007669"/>
    <property type="project" value="TreeGrafter"/>
</dbReference>
<evidence type="ECO:0000256" key="1">
    <source>
        <dbReference type="ARBA" id="ARBA00022499"/>
    </source>
</evidence>
<comment type="function">
    <text evidence="8">Required for box C/D snoRNAs accumulation involved in snoRNA processing, snoRNA transport to the nucleolus and ribosome biogenesis.</text>
</comment>
<dbReference type="STRING" id="252740.A0A423W136"/>
<feature type="compositionally biased region" description="Acidic residues" evidence="14">
    <location>
        <begin position="131"/>
        <end position="142"/>
    </location>
</feature>
<evidence type="ECO:0000256" key="2">
    <source>
        <dbReference type="ARBA" id="ARBA00022517"/>
    </source>
</evidence>
<evidence type="ECO:0000313" key="16">
    <source>
        <dbReference type="EMBL" id="ROV96988.1"/>
    </source>
</evidence>
<dbReference type="PROSITE" id="PS51083">
    <property type="entry name" value="ZF_HIT"/>
    <property type="match status" value="1"/>
</dbReference>
<feature type="domain" description="HIT-type" evidence="15">
    <location>
        <begin position="10"/>
        <end position="44"/>
    </location>
</feature>
<evidence type="ECO:0000256" key="5">
    <source>
        <dbReference type="ARBA" id="ARBA00022771"/>
    </source>
</evidence>
<keyword evidence="1" id="KW-1017">Isopeptide bond</keyword>
<dbReference type="GO" id="GO:0048254">
    <property type="term" value="P:snoRNA localization"/>
    <property type="evidence" value="ECO:0007669"/>
    <property type="project" value="TreeGrafter"/>
</dbReference>
<evidence type="ECO:0000256" key="8">
    <source>
        <dbReference type="ARBA" id="ARBA00049598"/>
    </source>
</evidence>
<dbReference type="GO" id="GO:0005634">
    <property type="term" value="C:nucleus"/>
    <property type="evidence" value="ECO:0007669"/>
    <property type="project" value="TreeGrafter"/>
</dbReference>
<evidence type="ECO:0000256" key="11">
    <source>
        <dbReference type="ARBA" id="ARBA00068630"/>
    </source>
</evidence>
<comment type="subunit">
    <text evidence="10">Interacts with FBL, SNU13, NOP58, NUFIP1, RUVBL1, RUVBL2 and TAF9. Interacts (via HIT-type zinc finger) with the RUVBL1/RUVBL2 complex in the presence of ADP.</text>
</comment>
<dbReference type="EMBL" id="LJZO01000018">
    <property type="protein sequence ID" value="ROV96988.1"/>
    <property type="molecule type" value="Genomic_DNA"/>
</dbReference>
<feature type="compositionally biased region" description="Acidic residues" evidence="14">
    <location>
        <begin position="598"/>
        <end position="607"/>
    </location>
</feature>
<dbReference type="GO" id="GO:0000492">
    <property type="term" value="P:box C/D snoRNP assembly"/>
    <property type="evidence" value="ECO:0007669"/>
    <property type="project" value="TreeGrafter"/>
</dbReference>
<reference evidence="16 17" key="1">
    <citation type="submission" date="2015-09" db="EMBL/GenBank/DDBJ databases">
        <title>Host preference determinants of Valsa canker pathogens revealed by comparative genomics.</title>
        <authorList>
            <person name="Yin Z."/>
            <person name="Huang L."/>
        </authorList>
    </citation>
    <scope>NUCLEOTIDE SEQUENCE [LARGE SCALE GENOMIC DNA]</scope>
    <source>
        <strain evidence="16 17">YSFL</strain>
    </source>
</reference>